<dbReference type="EMBL" id="JPME01000004">
    <property type="protein sequence ID" value="KEZ91430.1"/>
    <property type="molecule type" value="Genomic_DNA"/>
</dbReference>
<gene>
    <name evidence="1" type="ORF">IO98_03160</name>
</gene>
<comment type="caution">
    <text evidence="1">The sequence shown here is derived from an EMBL/GenBank/DDBJ whole genome shotgun (WGS) entry which is preliminary data.</text>
</comment>
<accession>A0A084JR46</accession>
<dbReference type="OrthoDB" id="2048214at2"/>
<proteinExistence type="predicted"/>
<keyword evidence="2" id="KW-1185">Reference proteome</keyword>
<dbReference type="AlphaFoldDB" id="A0A084JR46"/>
<organism evidence="1 2">
    <name type="scientific">Lacrimispora celerecrescens</name>
    <dbReference type="NCBI Taxonomy" id="29354"/>
    <lineage>
        <taxon>Bacteria</taxon>
        <taxon>Bacillati</taxon>
        <taxon>Bacillota</taxon>
        <taxon>Clostridia</taxon>
        <taxon>Lachnospirales</taxon>
        <taxon>Lachnospiraceae</taxon>
        <taxon>Lacrimispora</taxon>
    </lineage>
</organism>
<evidence type="ECO:0000313" key="2">
    <source>
        <dbReference type="Proteomes" id="UP000028525"/>
    </source>
</evidence>
<dbReference type="Proteomes" id="UP000028525">
    <property type="component" value="Unassembled WGS sequence"/>
</dbReference>
<dbReference type="RefSeq" id="WP_038277768.1">
    <property type="nucleotide sequence ID" value="NZ_JPME01000004.1"/>
</dbReference>
<reference evidence="1 2" key="1">
    <citation type="submission" date="2014-07" db="EMBL/GenBank/DDBJ databases">
        <title>Draft genome of Clostridium celerecrescens 152B isolated from sediments associated with methane hydrate from Krishna Godavari basin.</title>
        <authorList>
            <person name="Honkalas V.S."/>
            <person name="Dabir A.P."/>
            <person name="Arora P."/>
            <person name="Dhakephalkar P.K."/>
        </authorList>
    </citation>
    <scope>NUCLEOTIDE SEQUENCE [LARGE SCALE GENOMIC DNA]</scope>
    <source>
        <strain evidence="1 2">152B</strain>
    </source>
</reference>
<sequence length="92" mass="10894">MGRTWHLFPGIYRNKSIRNCLRGLESNEDYTIFYDDGIFQFERKRGSKKIVCEISVGAFYDICNGLYDKTEINNRINDFILQQLYLKGVELE</sequence>
<evidence type="ECO:0000313" key="1">
    <source>
        <dbReference type="EMBL" id="KEZ91430.1"/>
    </source>
</evidence>
<name>A0A084JR46_9FIRM</name>
<protein>
    <submittedName>
        <fullName evidence="1">Uncharacterized protein</fullName>
    </submittedName>
</protein>